<sequence length="174" mass="18755">MGLGSFEDEARTGRWPTAVTQENVHVVEKLIGENRRITYVGLERESGIGSARPFSLDRRKGGSRSRRGAAVGARWSGGRADAMGQAAAAEGPKDDDDDDLTIRRNQTNQSLTPDRSSLLMQHSSHLTFRFAVELRTLCYRTSARKRGVGGPGACVSVVAAVIHLAFVSGVLCSL</sequence>
<evidence type="ECO:0000313" key="3">
    <source>
        <dbReference type="Proteomes" id="UP000299102"/>
    </source>
</evidence>
<dbReference type="Proteomes" id="UP000299102">
    <property type="component" value="Unassembled WGS sequence"/>
</dbReference>
<dbReference type="OrthoDB" id="10017160at2759"/>
<name>A0A4C1U514_EUMVA</name>
<feature type="compositionally biased region" description="Low complexity" evidence="1">
    <location>
        <begin position="68"/>
        <end position="90"/>
    </location>
</feature>
<reference evidence="2 3" key="1">
    <citation type="journal article" date="2019" name="Commun. Biol.">
        <title>The bagworm genome reveals a unique fibroin gene that provides high tensile strength.</title>
        <authorList>
            <person name="Kono N."/>
            <person name="Nakamura H."/>
            <person name="Ohtoshi R."/>
            <person name="Tomita M."/>
            <person name="Numata K."/>
            <person name="Arakawa K."/>
        </authorList>
    </citation>
    <scope>NUCLEOTIDE SEQUENCE [LARGE SCALE GENOMIC DNA]</scope>
</reference>
<dbReference type="EMBL" id="BGZK01000124">
    <property type="protein sequence ID" value="GBP20926.1"/>
    <property type="molecule type" value="Genomic_DNA"/>
</dbReference>
<proteinExistence type="predicted"/>
<comment type="caution">
    <text evidence="2">The sequence shown here is derived from an EMBL/GenBank/DDBJ whole genome shotgun (WGS) entry which is preliminary data.</text>
</comment>
<accession>A0A4C1U514</accession>
<keyword evidence="3" id="KW-1185">Reference proteome</keyword>
<evidence type="ECO:0000313" key="2">
    <source>
        <dbReference type="EMBL" id="GBP20926.1"/>
    </source>
</evidence>
<feature type="region of interest" description="Disordered" evidence="1">
    <location>
        <begin position="50"/>
        <end position="100"/>
    </location>
</feature>
<protein>
    <submittedName>
        <fullName evidence="2">Uncharacterized protein</fullName>
    </submittedName>
</protein>
<evidence type="ECO:0000256" key="1">
    <source>
        <dbReference type="SAM" id="MobiDB-lite"/>
    </source>
</evidence>
<dbReference type="AlphaFoldDB" id="A0A4C1U514"/>
<gene>
    <name evidence="2" type="ORF">EVAR_9495_1</name>
</gene>
<organism evidence="2 3">
    <name type="scientific">Eumeta variegata</name>
    <name type="common">Bagworm moth</name>
    <name type="synonym">Eumeta japonica</name>
    <dbReference type="NCBI Taxonomy" id="151549"/>
    <lineage>
        <taxon>Eukaryota</taxon>
        <taxon>Metazoa</taxon>
        <taxon>Ecdysozoa</taxon>
        <taxon>Arthropoda</taxon>
        <taxon>Hexapoda</taxon>
        <taxon>Insecta</taxon>
        <taxon>Pterygota</taxon>
        <taxon>Neoptera</taxon>
        <taxon>Endopterygota</taxon>
        <taxon>Lepidoptera</taxon>
        <taxon>Glossata</taxon>
        <taxon>Ditrysia</taxon>
        <taxon>Tineoidea</taxon>
        <taxon>Psychidae</taxon>
        <taxon>Oiketicinae</taxon>
        <taxon>Eumeta</taxon>
    </lineage>
</organism>